<dbReference type="InterPro" id="IPR001387">
    <property type="entry name" value="Cro/C1-type_HTH"/>
</dbReference>
<organism evidence="4 5">
    <name type="scientific">Mesorhizobium shonense</name>
    <dbReference type="NCBI Taxonomy" id="1209948"/>
    <lineage>
        <taxon>Bacteria</taxon>
        <taxon>Pseudomonadati</taxon>
        <taxon>Pseudomonadota</taxon>
        <taxon>Alphaproteobacteria</taxon>
        <taxon>Hyphomicrobiales</taxon>
        <taxon>Phyllobacteriaceae</taxon>
        <taxon>Mesorhizobium</taxon>
    </lineage>
</organism>
<dbReference type="InterPro" id="IPR050807">
    <property type="entry name" value="TransReg_Diox_bact_type"/>
</dbReference>
<evidence type="ECO:0000256" key="2">
    <source>
        <dbReference type="SAM" id="MobiDB-lite"/>
    </source>
</evidence>
<dbReference type="InterPro" id="IPR011051">
    <property type="entry name" value="RmlC_Cupin_sf"/>
</dbReference>
<dbReference type="InterPro" id="IPR013096">
    <property type="entry name" value="Cupin_2"/>
</dbReference>
<dbReference type="InterPro" id="IPR010982">
    <property type="entry name" value="Lambda_DNA-bd_dom_sf"/>
</dbReference>
<dbReference type="EMBL" id="JBEPLM010000014">
    <property type="protein sequence ID" value="MET3596266.1"/>
    <property type="molecule type" value="Genomic_DNA"/>
</dbReference>
<dbReference type="Gene3D" id="2.60.120.10">
    <property type="entry name" value="Jelly Rolls"/>
    <property type="match status" value="1"/>
</dbReference>
<evidence type="ECO:0000313" key="4">
    <source>
        <dbReference type="EMBL" id="MET3596266.1"/>
    </source>
</evidence>
<reference evidence="4 5" key="1">
    <citation type="submission" date="2024-06" db="EMBL/GenBank/DDBJ databases">
        <title>Genomic Encyclopedia of Type Strains, Phase IV (KMG-IV): sequencing the most valuable type-strain genomes for metagenomic binning, comparative biology and taxonomic classification.</title>
        <authorList>
            <person name="Goeker M."/>
        </authorList>
    </citation>
    <scope>NUCLEOTIDE SEQUENCE [LARGE SCALE GENOMIC DNA]</scope>
    <source>
        <strain evidence="4 5">DSM 29846</strain>
    </source>
</reference>
<dbReference type="Gene3D" id="1.10.260.40">
    <property type="entry name" value="lambda repressor-like DNA-binding domains"/>
    <property type="match status" value="1"/>
</dbReference>
<comment type="caution">
    <text evidence="4">The sequence shown here is derived from an EMBL/GenBank/DDBJ whole genome shotgun (WGS) entry which is preliminary data.</text>
</comment>
<keyword evidence="5" id="KW-1185">Reference proteome</keyword>
<proteinExistence type="predicted"/>
<dbReference type="SUPFAM" id="SSF47413">
    <property type="entry name" value="lambda repressor-like DNA-binding domains"/>
    <property type="match status" value="1"/>
</dbReference>
<accession>A0ABV2I0E0</accession>
<dbReference type="PANTHER" id="PTHR46797:SF1">
    <property type="entry name" value="METHYLPHOSPHONATE SYNTHASE"/>
    <property type="match status" value="1"/>
</dbReference>
<keyword evidence="1 4" id="KW-0238">DNA-binding</keyword>
<sequence length="247" mass="26710">MESAGGGDMAKTQAARKNGRSPAPVKTSGAATLSALPRSTPLIQDPHAVRDMRENVLEVAIGHEVRAFRKKLGITVADLAATTGLSLGMLSKIENGITSPSLTTLKLLSHALGVPLTAFFRSFEEERKAVFVKAGSGVDVERRGTRAGHQYTLLGHIASDTNVVVEPYLITLTEDSDVFPTFQHDGMEFLYMLEGEVVYRHGSNLYRMTPGDSLFFDADAPHGPEELTHLPMRYLSIISYPGGRGKG</sequence>
<dbReference type="Pfam" id="PF01381">
    <property type="entry name" value="HTH_3"/>
    <property type="match status" value="1"/>
</dbReference>
<dbReference type="SMART" id="SM00530">
    <property type="entry name" value="HTH_XRE"/>
    <property type="match status" value="1"/>
</dbReference>
<gene>
    <name evidence="4" type="ORF">ABID26_005684</name>
</gene>
<evidence type="ECO:0000256" key="1">
    <source>
        <dbReference type="ARBA" id="ARBA00023125"/>
    </source>
</evidence>
<evidence type="ECO:0000259" key="3">
    <source>
        <dbReference type="PROSITE" id="PS50943"/>
    </source>
</evidence>
<dbReference type="InterPro" id="IPR014710">
    <property type="entry name" value="RmlC-like_jellyroll"/>
</dbReference>
<name>A0ABV2I0E0_9HYPH</name>
<dbReference type="CDD" id="cd00093">
    <property type="entry name" value="HTH_XRE"/>
    <property type="match status" value="1"/>
</dbReference>
<dbReference type="SUPFAM" id="SSF51182">
    <property type="entry name" value="RmlC-like cupins"/>
    <property type="match status" value="1"/>
</dbReference>
<protein>
    <submittedName>
        <fullName evidence="4">DNA-binding XRE family transcriptional regulator/uncharacterized cupin superfamily protein</fullName>
    </submittedName>
</protein>
<dbReference type="Pfam" id="PF07883">
    <property type="entry name" value="Cupin_2"/>
    <property type="match status" value="1"/>
</dbReference>
<dbReference type="Proteomes" id="UP001549036">
    <property type="component" value="Unassembled WGS sequence"/>
</dbReference>
<feature type="region of interest" description="Disordered" evidence="2">
    <location>
        <begin position="1"/>
        <end position="30"/>
    </location>
</feature>
<dbReference type="PANTHER" id="PTHR46797">
    <property type="entry name" value="HTH-TYPE TRANSCRIPTIONAL REGULATOR"/>
    <property type="match status" value="1"/>
</dbReference>
<feature type="domain" description="HTH cro/C1-type" evidence="3">
    <location>
        <begin position="65"/>
        <end position="119"/>
    </location>
</feature>
<dbReference type="PROSITE" id="PS50943">
    <property type="entry name" value="HTH_CROC1"/>
    <property type="match status" value="1"/>
</dbReference>
<dbReference type="CDD" id="cd02209">
    <property type="entry name" value="cupin_XRE_C"/>
    <property type="match status" value="1"/>
</dbReference>
<dbReference type="GO" id="GO:0003677">
    <property type="term" value="F:DNA binding"/>
    <property type="evidence" value="ECO:0007669"/>
    <property type="project" value="UniProtKB-KW"/>
</dbReference>
<evidence type="ECO:0000313" key="5">
    <source>
        <dbReference type="Proteomes" id="UP001549036"/>
    </source>
</evidence>